<evidence type="ECO:0000313" key="2">
    <source>
        <dbReference type="Proteomes" id="UP000237968"/>
    </source>
</evidence>
<reference evidence="1 2" key="1">
    <citation type="submission" date="2018-03" db="EMBL/GenBank/DDBJ databases">
        <title>Draft Genome Sequences of the Obligatory Marine Myxobacteria Enhygromyxa salina SWB005.</title>
        <authorList>
            <person name="Poehlein A."/>
            <person name="Moghaddam J.A."/>
            <person name="Harms H."/>
            <person name="Alanjari M."/>
            <person name="Koenig G.M."/>
            <person name="Daniel R."/>
            <person name="Schaeberle T.F."/>
        </authorList>
    </citation>
    <scope>NUCLEOTIDE SEQUENCE [LARGE SCALE GENOMIC DNA]</scope>
    <source>
        <strain evidence="1 2">SWB005</strain>
    </source>
</reference>
<dbReference type="OrthoDB" id="5513127at2"/>
<dbReference type="EMBL" id="PVNK01000201">
    <property type="protein sequence ID" value="PRP92891.1"/>
    <property type="molecule type" value="Genomic_DNA"/>
</dbReference>
<dbReference type="RefSeq" id="WP_106393914.1">
    <property type="nucleotide sequence ID" value="NZ_PVNK01000201.1"/>
</dbReference>
<dbReference type="PROSITE" id="PS51257">
    <property type="entry name" value="PROKAR_LIPOPROTEIN"/>
    <property type="match status" value="1"/>
</dbReference>
<evidence type="ECO:0008006" key="3">
    <source>
        <dbReference type="Google" id="ProtNLM"/>
    </source>
</evidence>
<evidence type="ECO:0000313" key="1">
    <source>
        <dbReference type="EMBL" id="PRP92891.1"/>
    </source>
</evidence>
<gene>
    <name evidence="1" type="ORF">ENSA5_46570</name>
</gene>
<organism evidence="1 2">
    <name type="scientific">Enhygromyxa salina</name>
    <dbReference type="NCBI Taxonomy" id="215803"/>
    <lineage>
        <taxon>Bacteria</taxon>
        <taxon>Pseudomonadati</taxon>
        <taxon>Myxococcota</taxon>
        <taxon>Polyangia</taxon>
        <taxon>Nannocystales</taxon>
        <taxon>Nannocystaceae</taxon>
        <taxon>Enhygromyxa</taxon>
    </lineage>
</organism>
<name>A0A2S9XJM5_9BACT</name>
<keyword evidence="2" id="KW-1185">Reference proteome</keyword>
<dbReference type="Proteomes" id="UP000237968">
    <property type="component" value="Unassembled WGS sequence"/>
</dbReference>
<dbReference type="AlphaFoldDB" id="A0A2S9XJM5"/>
<proteinExistence type="predicted"/>
<accession>A0A2S9XJM5</accession>
<protein>
    <recommendedName>
        <fullName evidence="3">Lipoprotein</fullName>
    </recommendedName>
</protein>
<sequence>MPSPRVAITVAAVAIALASLTSCKEEDTRLFDEAGVWTLEKYSLEGMPYQDIDQGRKNRFLLRFKPDDGVVAAAACHEQGTDIDVNSSTCVNAGLSTWSCQCFAYTYEESTMIWQEFAPGEPPPVVGIPSGDGGTGDTGGTMEGDSHDLSLSSFGDLSATYEFHSLPMGLFNSDGDLAKHVFQIKADTVWTEVDLNDDGVPDLEACSQSCFPSEAASG</sequence>
<comment type="caution">
    <text evidence="1">The sequence shown here is derived from an EMBL/GenBank/DDBJ whole genome shotgun (WGS) entry which is preliminary data.</text>
</comment>